<gene>
    <name evidence="1" type="ORF">ENF32_02580</name>
</gene>
<dbReference type="EMBL" id="DQWS01000100">
    <property type="protein sequence ID" value="HDD52940.1"/>
    <property type="molecule type" value="Genomic_DNA"/>
</dbReference>
<comment type="caution">
    <text evidence="1">The sequence shown here is derived from an EMBL/GenBank/DDBJ whole genome shotgun (WGS) entry which is preliminary data.</text>
</comment>
<evidence type="ECO:0000313" key="1">
    <source>
        <dbReference type="EMBL" id="HDD52940.1"/>
    </source>
</evidence>
<protein>
    <submittedName>
        <fullName evidence="1">Uncharacterized protein</fullName>
    </submittedName>
</protein>
<reference evidence="1" key="1">
    <citation type="journal article" date="2020" name="mSystems">
        <title>Genome- and Community-Level Interaction Insights into Carbon Utilization and Element Cycling Functions of Hydrothermarchaeota in Hydrothermal Sediment.</title>
        <authorList>
            <person name="Zhou Z."/>
            <person name="Liu Y."/>
            <person name="Xu W."/>
            <person name="Pan J."/>
            <person name="Luo Z.H."/>
            <person name="Li M."/>
        </authorList>
    </citation>
    <scope>NUCLEOTIDE SEQUENCE [LARGE SCALE GENOMIC DNA]</scope>
    <source>
        <strain evidence="1">HyVt-115</strain>
    </source>
</reference>
<dbReference type="Proteomes" id="UP000885690">
    <property type="component" value="Unassembled WGS sequence"/>
</dbReference>
<accession>A0A7C0YDH8</accession>
<name>A0A7C0YDH8_9BACT</name>
<organism evidence="1">
    <name type="scientific">Thermosulfidibacter takaii</name>
    <dbReference type="NCBI Taxonomy" id="412593"/>
    <lineage>
        <taxon>Bacteria</taxon>
        <taxon>Pseudomonadati</taxon>
        <taxon>Thermosulfidibacterota</taxon>
        <taxon>Thermosulfidibacteria</taxon>
        <taxon>Thermosulfidibacterales</taxon>
        <taxon>Thermosulfidibacteraceae</taxon>
    </lineage>
</organism>
<dbReference type="AlphaFoldDB" id="A0A7C0YDH8"/>
<proteinExistence type="predicted"/>
<sequence length="107" mass="12141">MSKKVRLGDRDVMVKELTVAQVRQLLDEFERPGEVHVLDMMFEEAPAMALSMSTGLEVAELEEYSPSELEPLKEAFLETNPFFVRLVKRLSRIGREALKNSIEESAG</sequence>